<accession>A0A6A3CE38</accession>
<keyword evidence="1" id="KW-0812">Transmembrane</keyword>
<organism evidence="3 4">
    <name type="scientific">Hibiscus syriacus</name>
    <name type="common">Rose of Sharon</name>
    <dbReference type="NCBI Taxonomy" id="106335"/>
    <lineage>
        <taxon>Eukaryota</taxon>
        <taxon>Viridiplantae</taxon>
        <taxon>Streptophyta</taxon>
        <taxon>Embryophyta</taxon>
        <taxon>Tracheophyta</taxon>
        <taxon>Spermatophyta</taxon>
        <taxon>Magnoliopsida</taxon>
        <taxon>eudicotyledons</taxon>
        <taxon>Gunneridae</taxon>
        <taxon>Pentapetalae</taxon>
        <taxon>rosids</taxon>
        <taxon>malvids</taxon>
        <taxon>Malvales</taxon>
        <taxon>Malvaceae</taxon>
        <taxon>Malvoideae</taxon>
        <taxon>Hibiscus</taxon>
    </lineage>
</organism>
<keyword evidence="1" id="KW-1133">Transmembrane helix</keyword>
<dbReference type="PANTHER" id="PTHR35743">
    <property type="entry name" value="NODULIN HOMEOBOX"/>
    <property type="match status" value="1"/>
</dbReference>
<name>A0A6A3CE38_HIBSY</name>
<evidence type="ECO:0000256" key="1">
    <source>
        <dbReference type="SAM" id="Phobius"/>
    </source>
</evidence>
<dbReference type="PANTHER" id="PTHR35743:SF1">
    <property type="entry name" value="NODULIN HOMEOBOX"/>
    <property type="match status" value="1"/>
</dbReference>
<dbReference type="GO" id="GO:0003697">
    <property type="term" value="F:single-stranded DNA binding"/>
    <property type="evidence" value="ECO:0007669"/>
    <property type="project" value="InterPro"/>
</dbReference>
<evidence type="ECO:0000313" key="3">
    <source>
        <dbReference type="EMBL" id="KAE8726874.1"/>
    </source>
</evidence>
<dbReference type="Pfam" id="PF24679">
    <property type="entry name" value="Nodulin_C"/>
    <property type="match status" value="1"/>
</dbReference>
<keyword evidence="4" id="KW-1185">Reference proteome</keyword>
<gene>
    <name evidence="3" type="ORF">F3Y22_tig00005974pilonHSYRG00322</name>
</gene>
<comment type="caution">
    <text evidence="3">The sequence shown here is derived from an EMBL/GenBank/DDBJ whole genome shotgun (WGS) entry which is preliminary data.</text>
</comment>
<protein>
    <recommendedName>
        <fullName evidence="2">Nodulin homeobox C-terminal domain-containing protein</fullName>
    </recommendedName>
</protein>
<sequence length="111" mass="12513">MTDSCQDCTPVKTQRLQNLLIMVLHTLFSASLVGAVIGKGKVHQVQDKWYEKRLEELGTCVVDIVDLKADGWVKLPHPSETTGASFEDAEKKLGVMRVIWDSNKIFMLRPQ</sequence>
<dbReference type="EMBL" id="VEPZ02000325">
    <property type="protein sequence ID" value="KAE8726874.1"/>
    <property type="molecule type" value="Genomic_DNA"/>
</dbReference>
<feature type="domain" description="Nodulin homeobox C-terminal" evidence="2">
    <location>
        <begin position="35"/>
        <end position="105"/>
    </location>
</feature>
<evidence type="ECO:0000259" key="2">
    <source>
        <dbReference type="Pfam" id="PF24679"/>
    </source>
</evidence>
<dbReference type="InterPro" id="IPR056559">
    <property type="entry name" value="NDX_C"/>
</dbReference>
<evidence type="ECO:0000313" key="4">
    <source>
        <dbReference type="Proteomes" id="UP000436088"/>
    </source>
</evidence>
<feature type="transmembrane region" description="Helical" evidence="1">
    <location>
        <begin position="19"/>
        <end position="38"/>
    </location>
</feature>
<reference evidence="3" key="1">
    <citation type="submission" date="2019-09" db="EMBL/GenBank/DDBJ databases">
        <title>Draft genome information of white flower Hibiscus syriacus.</title>
        <authorList>
            <person name="Kim Y.-M."/>
        </authorList>
    </citation>
    <scope>NUCLEOTIDE SEQUENCE [LARGE SCALE GENOMIC DNA]</scope>
    <source>
        <strain evidence="3">YM2019G1</strain>
    </source>
</reference>
<dbReference type="Proteomes" id="UP000436088">
    <property type="component" value="Unassembled WGS sequence"/>
</dbReference>
<dbReference type="InterPro" id="IPR039325">
    <property type="entry name" value="NDX"/>
</dbReference>
<keyword evidence="1" id="KW-0472">Membrane</keyword>
<dbReference type="GO" id="GO:0009908">
    <property type="term" value="P:flower development"/>
    <property type="evidence" value="ECO:0007669"/>
    <property type="project" value="InterPro"/>
</dbReference>
<proteinExistence type="predicted"/>
<dbReference type="AlphaFoldDB" id="A0A6A3CE38"/>